<keyword evidence="4 12" id="KW-0963">Cytoplasm</keyword>
<dbReference type="Pfam" id="PF23493">
    <property type="entry name" value="CysS_C"/>
    <property type="match status" value="1"/>
</dbReference>
<dbReference type="PANTHER" id="PTHR10890">
    <property type="entry name" value="CYSTEINYL-TRNA SYNTHETASE"/>
    <property type="match status" value="1"/>
</dbReference>
<dbReference type="Pfam" id="PF09190">
    <property type="entry name" value="DALR_2"/>
    <property type="match status" value="1"/>
</dbReference>
<feature type="binding site" evidence="12">
    <location>
        <position position="208"/>
    </location>
    <ligand>
        <name>Zn(2+)</name>
        <dbReference type="ChEBI" id="CHEBI:29105"/>
    </ligand>
</feature>
<dbReference type="Gene3D" id="3.40.50.620">
    <property type="entry name" value="HUPs"/>
    <property type="match status" value="1"/>
</dbReference>
<dbReference type="EMBL" id="FRAL01000001">
    <property type="protein sequence ID" value="SHJ95566.1"/>
    <property type="molecule type" value="Genomic_DNA"/>
</dbReference>
<dbReference type="EC" id="6.1.1.16" evidence="12"/>
<keyword evidence="15" id="KW-1185">Reference proteome</keyword>
<keyword evidence="8 12" id="KW-0862">Zinc</keyword>
<dbReference type="InterPro" id="IPR015803">
    <property type="entry name" value="Cys-tRNA-ligase"/>
</dbReference>
<dbReference type="Gene3D" id="1.20.120.1910">
    <property type="entry name" value="Cysteine-tRNA ligase, C-terminal anti-codon recognition domain"/>
    <property type="match status" value="1"/>
</dbReference>
<dbReference type="InterPro" id="IPR024909">
    <property type="entry name" value="Cys-tRNA/MSH_ligase"/>
</dbReference>
<keyword evidence="5 12" id="KW-0436">Ligase</keyword>
<evidence type="ECO:0000256" key="9">
    <source>
        <dbReference type="ARBA" id="ARBA00022840"/>
    </source>
</evidence>
<dbReference type="GO" id="GO:0005829">
    <property type="term" value="C:cytosol"/>
    <property type="evidence" value="ECO:0007669"/>
    <property type="project" value="TreeGrafter"/>
</dbReference>
<dbReference type="InterPro" id="IPR032678">
    <property type="entry name" value="tRNA-synt_1_cat_dom"/>
</dbReference>
<dbReference type="GO" id="GO:0006423">
    <property type="term" value="P:cysteinyl-tRNA aminoacylation"/>
    <property type="evidence" value="ECO:0007669"/>
    <property type="project" value="UniProtKB-UniRule"/>
</dbReference>
<evidence type="ECO:0000256" key="8">
    <source>
        <dbReference type="ARBA" id="ARBA00022833"/>
    </source>
</evidence>
<evidence type="ECO:0000256" key="4">
    <source>
        <dbReference type="ARBA" id="ARBA00022490"/>
    </source>
</evidence>
<keyword evidence="6 12" id="KW-0479">Metal-binding</keyword>
<name>A0A1M6NIV4_9GAMM</name>
<keyword evidence="11 12" id="KW-0030">Aminoacyl-tRNA synthetase</keyword>
<comment type="similarity">
    <text evidence="2 12">Belongs to the class-I aminoacyl-tRNA synthetase family.</text>
</comment>
<sequence length="466" mass="52377">MQIYNTLTRRKETFTPIEPGRVRMYVCGMTVYDYCHLGHARVMVAFDVITRYLRARGYDVTYVRNITDIDDKILKRAEENGEAIESLTDRMIDAMHEDEGRLGVLRPDAEPRATRHVDEIVAMIQTLIDKGYAYAAPNGDVYYRVRKFADYGKLNNRDPDDMRAGARVDVEAHKEDPLDFVLWKAAKPGEAEWPSPWGPGRPGWHIECSAMSTCCLGETFDIHGGGPDLTFPHHENEIAQSEAATGKPYVNTWMHAGAVRVNHEKMSKSLGNFFTIREVLEHHDPEVVRYLLVSSHYRSPINYAPDSLADARKSLERFYNALDGLATEEAREGAVDPSFDRRFTEAMDDDFNTAGAMSVLFDLARELNRARKESPEQAPALAAELKRLGGVLGLLQQEPSVFLKGGDGELPLSEAEIEARIAERAEAKRARDFSRADGIRDELAALGIVLKDSREGTRWVFEAPGD</sequence>
<keyword evidence="10 12" id="KW-0648">Protein biosynthesis</keyword>
<dbReference type="InterPro" id="IPR056411">
    <property type="entry name" value="CysS_C"/>
</dbReference>
<protein>
    <recommendedName>
        <fullName evidence="12">Cysteine--tRNA ligase</fullName>
        <ecNumber evidence="12">6.1.1.16</ecNumber>
    </recommendedName>
    <alternativeName>
        <fullName evidence="12">Cysteinyl-tRNA synthetase</fullName>
        <shortName evidence="12">CysRS</shortName>
    </alternativeName>
</protein>
<keyword evidence="9 12" id="KW-0067">ATP-binding</keyword>
<evidence type="ECO:0000256" key="7">
    <source>
        <dbReference type="ARBA" id="ARBA00022741"/>
    </source>
</evidence>
<dbReference type="SUPFAM" id="SSF47323">
    <property type="entry name" value="Anticodon-binding domain of a subclass of class I aminoacyl-tRNA synthetases"/>
    <property type="match status" value="1"/>
</dbReference>
<dbReference type="InterPro" id="IPR015273">
    <property type="entry name" value="Cys-tRNA-synt_Ia_DALR"/>
</dbReference>
<evidence type="ECO:0000256" key="2">
    <source>
        <dbReference type="ARBA" id="ARBA00005594"/>
    </source>
</evidence>
<evidence type="ECO:0000256" key="10">
    <source>
        <dbReference type="ARBA" id="ARBA00022917"/>
    </source>
</evidence>
<dbReference type="OrthoDB" id="9815130at2"/>
<proteinExistence type="inferred from homology"/>
<dbReference type="NCBIfam" id="TIGR00435">
    <property type="entry name" value="cysS"/>
    <property type="match status" value="1"/>
</dbReference>
<gene>
    <name evidence="12" type="primary">cysS</name>
    <name evidence="14" type="ORF">SAMN05192556_101416</name>
</gene>
<evidence type="ECO:0000256" key="12">
    <source>
        <dbReference type="HAMAP-Rule" id="MF_00041"/>
    </source>
</evidence>
<keyword evidence="7 12" id="KW-0547">Nucleotide-binding</keyword>
<feature type="binding site" evidence="12">
    <location>
        <position position="268"/>
    </location>
    <ligand>
        <name>ATP</name>
        <dbReference type="ChEBI" id="CHEBI:30616"/>
    </ligand>
</feature>
<feature type="binding site" evidence="12">
    <location>
        <position position="237"/>
    </location>
    <ligand>
        <name>Zn(2+)</name>
        <dbReference type="ChEBI" id="CHEBI:29105"/>
    </ligand>
</feature>
<dbReference type="PANTHER" id="PTHR10890:SF3">
    <property type="entry name" value="CYSTEINE--TRNA LIGASE, CYTOPLASMIC"/>
    <property type="match status" value="1"/>
</dbReference>
<dbReference type="GO" id="GO:0005524">
    <property type="term" value="F:ATP binding"/>
    <property type="evidence" value="ECO:0007669"/>
    <property type="project" value="UniProtKB-UniRule"/>
</dbReference>
<evidence type="ECO:0000256" key="11">
    <source>
        <dbReference type="ARBA" id="ARBA00023146"/>
    </source>
</evidence>
<comment type="subcellular location">
    <subcellularLocation>
        <location evidence="1 12">Cytoplasm</location>
    </subcellularLocation>
</comment>
<organism evidence="14 15">
    <name type="scientific">Halomonas caseinilytica</name>
    <dbReference type="NCBI Taxonomy" id="438744"/>
    <lineage>
        <taxon>Bacteria</taxon>
        <taxon>Pseudomonadati</taxon>
        <taxon>Pseudomonadota</taxon>
        <taxon>Gammaproteobacteria</taxon>
        <taxon>Oceanospirillales</taxon>
        <taxon>Halomonadaceae</taxon>
        <taxon>Halomonas</taxon>
    </lineage>
</organism>
<evidence type="ECO:0000313" key="15">
    <source>
        <dbReference type="Proteomes" id="UP000184248"/>
    </source>
</evidence>
<dbReference type="HAMAP" id="MF_00041">
    <property type="entry name" value="Cys_tRNA_synth"/>
    <property type="match status" value="1"/>
</dbReference>
<dbReference type="InterPro" id="IPR009080">
    <property type="entry name" value="tRNAsynth_Ia_anticodon-bd"/>
</dbReference>
<dbReference type="SUPFAM" id="SSF52374">
    <property type="entry name" value="Nucleotidylyl transferase"/>
    <property type="match status" value="1"/>
</dbReference>
<dbReference type="RefSeq" id="WP_064698246.1">
    <property type="nucleotide sequence ID" value="NZ_BDEO01000001.1"/>
</dbReference>
<reference evidence="15" key="1">
    <citation type="submission" date="2016-11" db="EMBL/GenBank/DDBJ databases">
        <authorList>
            <person name="Varghese N."/>
            <person name="Submissions S."/>
        </authorList>
    </citation>
    <scope>NUCLEOTIDE SEQUENCE [LARGE SCALE GENOMIC DNA]</scope>
    <source>
        <strain evidence="15">ALO Sharm</strain>
    </source>
</reference>
<evidence type="ECO:0000256" key="5">
    <source>
        <dbReference type="ARBA" id="ARBA00022598"/>
    </source>
</evidence>
<evidence type="ECO:0000259" key="13">
    <source>
        <dbReference type="SMART" id="SM00840"/>
    </source>
</evidence>
<dbReference type="GO" id="GO:0008270">
    <property type="term" value="F:zinc ion binding"/>
    <property type="evidence" value="ECO:0007669"/>
    <property type="project" value="UniProtKB-UniRule"/>
</dbReference>
<dbReference type="PRINTS" id="PR00983">
    <property type="entry name" value="TRNASYNTHCYS"/>
</dbReference>
<dbReference type="CDD" id="cd00672">
    <property type="entry name" value="CysRS_core"/>
    <property type="match status" value="1"/>
</dbReference>
<dbReference type="SMART" id="SM00840">
    <property type="entry name" value="DALR_2"/>
    <property type="match status" value="1"/>
</dbReference>
<evidence type="ECO:0000313" key="14">
    <source>
        <dbReference type="EMBL" id="SHJ95566.1"/>
    </source>
</evidence>
<evidence type="ECO:0000256" key="1">
    <source>
        <dbReference type="ARBA" id="ARBA00004496"/>
    </source>
</evidence>
<evidence type="ECO:0000256" key="3">
    <source>
        <dbReference type="ARBA" id="ARBA00011245"/>
    </source>
</evidence>
<dbReference type="InterPro" id="IPR014729">
    <property type="entry name" value="Rossmann-like_a/b/a_fold"/>
</dbReference>
<dbReference type="Proteomes" id="UP000184248">
    <property type="component" value="Unassembled WGS sequence"/>
</dbReference>
<dbReference type="AlphaFoldDB" id="A0A1M6NIV4"/>
<dbReference type="FunFam" id="3.40.50.620:FF:000009">
    <property type="entry name" value="Cysteine--tRNA ligase"/>
    <property type="match status" value="1"/>
</dbReference>
<dbReference type="Pfam" id="PF01406">
    <property type="entry name" value="tRNA-synt_1e"/>
    <property type="match status" value="1"/>
</dbReference>
<evidence type="ECO:0000256" key="6">
    <source>
        <dbReference type="ARBA" id="ARBA00022723"/>
    </source>
</evidence>
<comment type="catalytic activity">
    <reaction evidence="12">
        <text>tRNA(Cys) + L-cysteine + ATP = L-cysteinyl-tRNA(Cys) + AMP + diphosphate</text>
        <dbReference type="Rhea" id="RHEA:17773"/>
        <dbReference type="Rhea" id="RHEA-COMP:9661"/>
        <dbReference type="Rhea" id="RHEA-COMP:9679"/>
        <dbReference type="ChEBI" id="CHEBI:30616"/>
        <dbReference type="ChEBI" id="CHEBI:33019"/>
        <dbReference type="ChEBI" id="CHEBI:35235"/>
        <dbReference type="ChEBI" id="CHEBI:78442"/>
        <dbReference type="ChEBI" id="CHEBI:78517"/>
        <dbReference type="ChEBI" id="CHEBI:456215"/>
        <dbReference type="EC" id="6.1.1.16"/>
    </reaction>
</comment>
<feature type="domain" description="Cysteinyl-tRNA synthetase class Ia DALR" evidence="13">
    <location>
        <begin position="342"/>
        <end position="403"/>
    </location>
</feature>
<feature type="short sequence motif" description="'KMSKS' region" evidence="12">
    <location>
        <begin position="265"/>
        <end position="269"/>
    </location>
</feature>
<accession>A0A1M6NIV4</accession>
<feature type="binding site" evidence="12">
    <location>
        <position position="27"/>
    </location>
    <ligand>
        <name>Zn(2+)</name>
        <dbReference type="ChEBI" id="CHEBI:29105"/>
    </ligand>
</feature>
<comment type="subunit">
    <text evidence="3 12">Monomer.</text>
</comment>
<feature type="short sequence motif" description="'HIGH' region" evidence="12">
    <location>
        <begin position="29"/>
        <end position="39"/>
    </location>
</feature>
<feature type="binding site" evidence="12">
    <location>
        <position position="233"/>
    </location>
    <ligand>
        <name>Zn(2+)</name>
        <dbReference type="ChEBI" id="CHEBI:29105"/>
    </ligand>
</feature>
<dbReference type="GO" id="GO:0004817">
    <property type="term" value="F:cysteine-tRNA ligase activity"/>
    <property type="evidence" value="ECO:0007669"/>
    <property type="project" value="UniProtKB-UniRule"/>
</dbReference>
<dbReference type="CDD" id="cd07963">
    <property type="entry name" value="Anticodon_Ia_Cys"/>
    <property type="match status" value="1"/>
</dbReference>
<comment type="cofactor">
    <cofactor evidence="12">
        <name>Zn(2+)</name>
        <dbReference type="ChEBI" id="CHEBI:29105"/>
    </cofactor>
    <text evidence="12">Binds 1 zinc ion per subunit.</text>
</comment>